<protein>
    <recommendedName>
        <fullName evidence="1">Heterokaryon incompatibility domain-containing protein</fullName>
    </recommendedName>
</protein>
<sequence length="761" mass="86988">MRFLELDEHDELRLTRDMQGSLPPYAILSHVWETRDSEVLSKDIMNGTAARKSGSVELSQAINSMFRWYQQATKCYAYLYDVSTYDWQSKLHQARWFTRGWTLQELIAPESVEFYSCEWIRQGDKRSLLKELHSITGIPVPALLGAPLNMFSTDQRMAWIANRTTTRKEDMAYSLLGIFEVSMQPIYGEGGTRAWIRLHREIQETVRRQSRTNATGMRLLVAGSNPLRLETVPNNKDLQYAILSHTWGEDEISFDDIRIGAFEHRKSYPKLRKCCDLAAKHGFDYVWVDTCCIDKSSSAELEEAICSMYSWYKRANVCYVYLEDFEHGGREQELIAPSYVEFYDFYWVEVGTKQSLCDSIAMITKIDPVVLRGGDPLKRTVAERMSWAATRSTTRVEDTAYSLMGLFNVFMPMLYGEGHRAFQRLQEEFLKQTEDDTIFSWEAKPQDTADRGIFALSPAEFSNFRSRQIVSRFDHSAHQHHRLAPATLTSRGLIITLPILQDDQDSDAIFAWVSCSSPRVYDSSNELLAICIRLREVQSPPRVFARISSHTLEELRVVDPLRFEQKTVCVLPSTVGRSDLEAPSAGVIIVHPMKKTNGFETDPNLQFVTQNVQWSPQDRSLTYWGKRSTSSLAEFSYEALQGWIVVAGLSDGVPWCSLSRSHEEALGHSSATESTQSALGAPKFPTLSTQLTDRAQRMVSGHLCATAAIRVMRSTDLHTRRFGLFVEIQNMAEREDENTVESRDENTVEYADEDMMDCEDY</sequence>
<proteinExistence type="predicted"/>
<evidence type="ECO:0000313" key="2">
    <source>
        <dbReference type="EMBL" id="KAK4506392.1"/>
    </source>
</evidence>
<organism evidence="2 3">
    <name type="scientific">Zasmidium cellare</name>
    <name type="common">Wine cellar mold</name>
    <name type="synonym">Racodium cellare</name>
    <dbReference type="NCBI Taxonomy" id="395010"/>
    <lineage>
        <taxon>Eukaryota</taxon>
        <taxon>Fungi</taxon>
        <taxon>Dikarya</taxon>
        <taxon>Ascomycota</taxon>
        <taxon>Pezizomycotina</taxon>
        <taxon>Dothideomycetes</taxon>
        <taxon>Dothideomycetidae</taxon>
        <taxon>Mycosphaerellales</taxon>
        <taxon>Mycosphaerellaceae</taxon>
        <taxon>Zasmidium</taxon>
    </lineage>
</organism>
<comment type="caution">
    <text evidence="2">The sequence shown here is derived from an EMBL/GenBank/DDBJ whole genome shotgun (WGS) entry which is preliminary data.</text>
</comment>
<reference evidence="2 3" key="1">
    <citation type="journal article" date="2023" name="G3 (Bethesda)">
        <title>A chromosome-level genome assembly of Zasmidium syzygii isolated from banana leaves.</title>
        <authorList>
            <person name="van Westerhoven A.C."/>
            <person name="Mehrabi R."/>
            <person name="Talebi R."/>
            <person name="Steentjes M.B.F."/>
            <person name="Corcolon B."/>
            <person name="Chong P.A."/>
            <person name="Kema G.H.J."/>
            <person name="Seidl M.F."/>
        </authorList>
    </citation>
    <scope>NUCLEOTIDE SEQUENCE [LARGE SCALE GENOMIC DNA]</scope>
    <source>
        <strain evidence="2 3">P124</strain>
    </source>
</reference>
<dbReference type="Proteomes" id="UP001305779">
    <property type="component" value="Unassembled WGS sequence"/>
</dbReference>
<keyword evidence="3" id="KW-1185">Reference proteome</keyword>
<gene>
    <name evidence="2" type="ORF">PRZ48_000122</name>
</gene>
<dbReference type="PANTHER" id="PTHR10622:SF10">
    <property type="entry name" value="HET DOMAIN-CONTAINING PROTEIN"/>
    <property type="match status" value="1"/>
</dbReference>
<dbReference type="InterPro" id="IPR010730">
    <property type="entry name" value="HET"/>
</dbReference>
<accession>A0ABR0EY02</accession>
<dbReference type="EMBL" id="JAXOVC010000001">
    <property type="protein sequence ID" value="KAK4506392.1"/>
    <property type="molecule type" value="Genomic_DNA"/>
</dbReference>
<feature type="domain" description="Heterokaryon incompatibility" evidence="1">
    <location>
        <begin position="240"/>
        <end position="326"/>
    </location>
</feature>
<dbReference type="Pfam" id="PF06985">
    <property type="entry name" value="HET"/>
    <property type="match status" value="1"/>
</dbReference>
<dbReference type="PANTHER" id="PTHR10622">
    <property type="entry name" value="HET DOMAIN-CONTAINING PROTEIN"/>
    <property type="match status" value="1"/>
</dbReference>
<evidence type="ECO:0000313" key="3">
    <source>
        <dbReference type="Proteomes" id="UP001305779"/>
    </source>
</evidence>
<evidence type="ECO:0000259" key="1">
    <source>
        <dbReference type="Pfam" id="PF06985"/>
    </source>
</evidence>
<name>A0ABR0EY02_ZASCE</name>